<protein>
    <submittedName>
        <fullName evidence="3">tRNA U34 5-methylaminomethyl-2-thiouridine-forming methyltransferase MnmC</fullName>
    </submittedName>
</protein>
<dbReference type="GO" id="GO:0016645">
    <property type="term" value="F:oxidoreductase activity, acting on the CH-NH group of donors"/>
    <property type="evidence" value="ECO:0007669"/>
    <property type="project" value="InterPro"/>
</dbReference>
<dbReference type="NCBIfam" id="NF033855">
    <property type="entry name" value="tRNA_MNMC2"/>
    <property type="match status" value="1"/>
</dbReference>
<dbReference type="SUPFAM" id="SSF53335">
    <property type="entry name" value="S-adenosyl-L-methionine-dependent methyltransferases"/>
    <property type="match status" value="1"/>
</dbReference>
<dbReference type="EMBL" id="FNNA01000007">
    <property type="protein sequence ID" value="SDX47103.1"/>
    <property type="molecule type" value="Genomic_DNA"/>
</dbReference>
<dbReference type="PANTHER" id="PTHR39963:SF1">
    <property type="entry name" value="MNMC-LIKE METHYLTRANSFERASE DOMAIN-CONTAINING PROTEIN"/>
    <property type="match status" value="1"/>
</dbReference>
<keyword evidence="4" id="KW-1185">Reference proteome</keyword>
<dbReference type="Pfam" id="PF05430">
    <property type="entry name" value="Methyltransf_30"/>
    <property type="match status" value="1"/>
</dbReference>
<organism evidence="3 4">
    <name type="scientific">Paracoccus sanguinis</name>
    <dbReference type="NCBI Taxonomy" id="1545044"/>
    <lineage>
        <taxon>Bacteria</taxon>
        <taxon>Pseudomonadati</taxon>
        <taxon>Pseudomonadota</taxon>
        <taxon>Alphaproteobacteria</taxon>
        <taxon>Rhodobacterales</taxon>
        <taxon>Paracoccaceae</taxon>
        <taxon>Paracoccus</taxon>
    </lineage>
</organism>
<evidence type="ECO:0000256" key="1">
    <source>
        <dbReference type="SAM" id="MobiDB-lite"/>
    </source>
</evidence>
<dbReference type="PANTHER" id="PTHR39963">
    <property type="entry name" value="SLL0983 PROTEIN"/>
    <property type="match status" value="1"/>
</dbReference>
<dbReference type="AlphaFoldDB" id="A0A1H3BYW8"/>
<reference evidence="4" key="1">
    <citation type="submission" date="2016-10" db="EMBL/GenBank/DDBJ databases">
        <authorList>
            <person name="Varghese N."/>
            <person name="Submissions S."/>
        </authorList>
    </citation>
    <scope>NUCLEOTIDE SEQUENCE [LARGE SCALE GENOMIC DNA]</scope>
    <source>
        <strain evidence="4">DSM 29303</strain>
    </source>
</reference>
<accession>A0A1H3BYW8</accession>
<dbReference type="InterPro" id="IPR008471">
    <property type="entry name" value="MnmC-like_methylTransf"/>
</dbReference>
<dbReference type="InterPro" id="IPR047785">
    <property type="entry name" value="tRNA_MNMC2"/>
</dbReference>
<dbReference type="InterPro" id="IPR029063">
    <property type="entry name" value="SAM-dependent_MTases_sf"/>
</dbReference>
<evidence type="ECO:0000313" key="3">
    <source>
        <dbReference type="EMBL" id="SDX47103.1"/>
    </source>
</evidence>
<feature type="region of interest" description="Disordered" evidence="1">
    <location>
        <begin position="1"/>
        <end position="22"/>
    </location>
</feature>
<dbReference type="GO" id="GO:0004808">
    <property type="term" value="F:tRNA (5-methylaminomethyl-2-thiouridylate)(34)-methyltransferase activity"/>
    <property type="evidence" value="ECO:0007669"/>
    <property type="project" value="InterPro"/>
</dbReference>
<gene>
    <name evidence="3" type="ORF">SAMN05444276_10733</name>
</gene>
<sequence length="232" mass="24252">MTPSEQSGDQMGGASGEESGLDWRATGAGEIPVSRRFDDPFFSLAGGLDETRHVFLSGNDLPARLVPGFHVAETGFGTGLNLLALAEVARVPVRFTSFEAFPLSAADLSRAHAAFPALAPLSAELQAGWGQPTFTVGSVTATVIVGDARETLAAWDGRADAWFLDGFSPARNPELWGPDLMAQVARHTAPGGSFATYTAAGHVRRALSEAGFAVSRAPGFAGKRHMSRGVLA</sequence>
<keyword evidence="3" id="KW-0808">Transferase</keyword>
<keyword evidence="3" id="KW-0489">Methyltransferase</keyword>
<proteinExistence type="predicted"/>
<dbReference type="GO" id="GO:0032259">
    <property type="term" value="P:methylation"/>
    <property type="evidence" value="ECO:0007669"/>
    <property type="project" value="UniProtKB-KW"/>
</dbReference>
<dbReference type="Proteomes" id="UP000182944">
    <property type="component" value="Unassembled WGS sequence"/>
</dbReference>
<name>A0A1H3BYW8_9RHOB</name>
<dbReference type="STRING" id="1545044.SAMN05444276_10733"/>
<evidence type="ECO:0000313" key="4">
    <source>
        <dbReference type="Proteomes" id="UP000182944"/>
    </source>
</evidence>
<evidence type="ECO:0000259" key="2">
    <source>
        <dbReference type="Pfam" id="PF05430"/>
    </source>
</evidence>
<feature type="domain" description="MnmC-like methyltransferase" evidence="2">
    <location>
        <begin position="133"/>
        <end position="230"/>
    </location>
</feature>
<dbReference type="Gene3D" id="3.40.50.150">
    <property type="entry name" value="Vaccinia Virus protein VP39"/>
    <property type="match status" value="1"/>
</dbReference>